<proteinExistence type="predicted"/>
<dbReference type="PANTHER" id="PTHR31286">
    <property type="entry name" value="GLYCINE-RICH CELL WALL STRUCTURAL PROTEIN 1.8-LIKE"/>
    <property type="match status" value="1"/>
</dbReference>
<feature type="region of interest" description="Disordered" evidence="1">
    <location>
        <begin position="356"/>
        <end position="400"/>
    </location>
</feature>
<gene>
    <name evidence="2" type="ORF">QYE76_067030</name>
</gene>
<evidence type="ECO:0008006" key="4">
    <source>
        <dbReference type="Google" id="ProtNLM"/>
    </source>
</evidence>
<organism evidence="2 3">
    <name type="scientific">Lolium multiflorum</name>
    <name type="common">Italian ryegrass</name>
    <name type="synonym">Lolium perenne subsp. multiflorum</name>
    <dbReference type="NCBI Taxonomy" id="4521"/>
    <lineage>
        <taxon>Eukaryota</taxon>
        <taxon>Viridiplantae</taxon>
        <taxon>Streptophyta</taxon>
        <taxon>Embryophyta</taxon>
        <taxon>Tracheophyta</taxon>
        <taxon>Spermatophyta</taxon>
        <taxon>Magnoliopsida</taxon>
        <taxon>Liliopsida</taxon>
        <taxon>Poales</taxon>
        <taxon>Poaceae</taxon>
        <taxon>BOP clade</taxon>
        <taxon>Pooideae</taxon>
        <taxon>Poodae</taxon>
        <taxon>Poeae</taxon>
        <taxon>Poeae Chloroplast Group 2 (Poeae type)</taxon>
        <taxon>Loliodinae</taxon>
        <taxon>Loliinae</taxon>
        <taxon>Lolium</taxon>
    </lineage>
</organism>
<evidence type="ECO:0000313" key="3">
    <source>
        <dbReference type="Proteomes" id="UP001231189"/>
    </source>
</evidence>
<dbReference type="InterPro" id="IPR040256">
    <property type="entry name" value="At4g02000-like"/>
</dbReference>
<feature type="compositionally biased region" description="Polar residues" evidence="1">
    <location>
        <begin position="358"/>
        <end position="368"/>
    </location>
</feature>
<name>A0AAD8SC11_LOLMU</name>
<keyword evidence="3" id="KW-1185">Reference proteome</keyword>
<feature type="region of interest" description="Disordered" evidence="1">
    <location>
        <begin position="298"/>
        <end position="319"/>
    </location>
</feature>
<dbReference type="AlphaFoldDB" id="A0AAD8SC11"/>
<feature type="region of interest" description="Disordered" evidence="1">
    <location>
        <begin position="244"/>
        <end position="271"/>
    </location>
</feature>
<accession>A0AAD8SC11</accession>
<comment type="caution">
    <text evidence="2">The sequence shown here is derived from an EMBL/GenBank/DDBJ whole genome shotgun (WGS) entry which is preliminary data.</text>
</comment>
<protein>
    <recommendedName>
        <fullName evidence="4">DUF4283 domain-containing protein</fullName>
    </recommendedName>
</protein>
<sequence length="400" mass="44523">MEALDDLLNRLGIEEDEIDDLIFEEEEAAPKEGIKWMALARVHTSNFFSPQTFEQHMCVAWSPAREVKFQHLEGNLFTIQCFCLGDWLKVEKGGPWLFRQNAVCIEKYDGLTDPESIDLNSFAAWIQIHKLLVGYRNEVLIKNLTEKKVGKVISVETNVNGAGNFVRVRVKLDVRKPLARFVSISREAKREFYQVKFEKIPKFCGACGFLGHTHLECGSGEHDEDKLKWGDFLKADWDTWHGRGVGGNRGGGRGGARGRGRSFPNPDTKMNPLGRGGAAPAWRHNALAFVDGKAVREEDIEDTASSPIKPTDMDTEKASQVDTFTKRRLDVDGTEEVEDFGAKDDLIAGQPIAMIMDGTSSSLGNNSDVDIDRKKRSKKDGANSTSQGSAASREESVRSQ</sequence>
<feature type="compositionally biased region" description="Gly residues" evidence="1">
    <location>
        <begin position="244"/>
        <end position="257"/>
    </location>
</feature>
<dbReference type="Proteomes" id="UP001231189">
    <property type="component" value="Unassembled WGS sequence"/>
</dbReference>
<dbReference type="PANTHER" id="PTHR31286:SF167">
    <property type="entry name" value="OS09G0268800 PROTEIN"/>
    <property type="match status" value="1"/>
</dbReference>
<reference evidence="2" key="1">
    <citation type="submission" date="2023-07" db="EMBL/GenBank/DDBJ databases">
        <title>A chromosome-level genome assembly of Lolium multiflorum.</title>
        <authorList>
            <person name="Chen Y."/>
            <person name="Copetti D."/>
            <person name="Kolliker R."/>
            <person name="Studer B."/>
        </authorList>
    </citation>
    <scope>NUCLEOTIDE SEQUENCE</scope>
    <source>
        <strain evidence="2">02402/16</strain>
        <tissue evidence="2">Leaf</tissue>
    </source>
</reference>
<evidence type="ECO:0000256" key="1">
    <source>
        <dbReference type="SAM" id="MobiDB-lite"/>
    </source>
</evidence>
<evidence type="ECO:0000313" key="2">
    <source>
        <dbReference type="EMBL" id="KAK1649225.1"/>
    </source>
</evidence>
<dbReference type="EMBL" id="JAUUTY010000004">
    <property type="protein sequence ID" value="KAK1649225.1"/>
    <property type="molecule type" value="Genomic_DNA"/>
</dbReference>